<dbReference type="Gene3D" id="1.20.1070.10">
    <property type="entry name" value="Rhodopsin 7-helix transmembrane proteins"/>
    <property type="match status" value="1"/>
</dbReference>
<dbReference type="CDD" id="cd00637">
    <property type="entry name" value="7tm_classA_rhodopsin-like"/>
    <property type="match status" value="1"/>
</dbReference>
<feature type="domain" description="G-protein coupled receptors family 1 profile" evidence="6">
    <location>
        <begin position="55"/>
        <end position="376"/>
    </location>
</feature>
<feature type="transmembrane region" description="Helical" evidence="5">
    <location>
        <begin position="76"/>
        <end position="97"/>
    </location>
</feature>
<feature type="transmembrane region" description="Helical" evidence="5">
    <location>
        <begin position="356"/>
        <end position="378"/>
    </location>
</feature>
<keyword evidence="4 5" id="KW-0472">Membrane</keyword>
<evidence type="ECO:0000313" key="8">
    <source>
        <dbReference type="Proteomes" id="UP001152320"/>
    </source>
</evidence>
<evidence type="ECO:0000313" key="7">
    <source>
        <dbReference type="EMBL" id="KAJ8030466.1"/>
    </source>
</evidence>
<comment type="subcellular location">
    <subcellularLocation>
        <location evidence="1">Membrane</location>
    </subcellularLocation>
</comment>
<keyword evidence="7" id="KW-0675">Receptor</keyword>
<dbReference type="AlphaFoldDB" id="A0A9Q1H350"/>
<dbReference type="InterPro" id="IPR000276">
    <property type="entry name" value="GPCR_Rhodpsn"/>
</dbReference>
<evidence type="ECO:0000256" key="5">
    <source>
        <dbReference type="SAM" id="Phobius"/>
    </source>
</evidence>
<evidence type="ECO:0000256" key="1">
    <source>
        <dbReference type="ARBA" id="ARBA00004370"/>
    </source>
</evidence>
<evidence type="ECO:0000256" key="2">
    <source>
        <dbReference type="ARBA" id="ARBA00022692"/>
    </source>
</evidence>
<gene>
    <name evidence="7" type="ORF">HOLleu_26901</name>
</gene>
<feature type="transmembrane region" description="Helical" evidence="5">
    <location>
        <begin position="38"/>
        <end position="64"/>
    </location>
</feature>
<dbReference type="Pfam" id="PF00001">
    <property type="entry name" value="7tm_1"/>
    <property type="match status" value="1"/>
</dbReference>
<dbReference type="Proteomes" id="UP001152320">
    <property type="component" value="Chromosome 13"/>
</dbReference>
<dbReference type="PANTHER" id="PTHR45698">
    <property type="entry name" value="TRACE AMINE-ASSOCIATED RECEPTOR 19N-RELATED"/>
    <property type="match status" value="1"/>
</dbReference>
<dbReference type="EMBL" id="JAIZAY010000013">
    <property type="protein sequence ID" value="KAJ8030466.1"/>
    <property type="molecule type" value="Genomic_DNA"/>
</dbReference>
<name>A0A9Q1H350_HOLLE</name>
<dbReference type="SUPFAM" id="SSF81321">
    <property type="entry name" value="Family A G protein-coupled receptor-like"/>
    <property type="match status" value="1"/>
</dbReference>
<dbReference type="GO" id="GO:0004930">
    <property type="term" value="F:G protein-coupled receptor activity"/>
    <property type="evidence" value="ECO:0007669"/>
    <property type="project" value="InterPro"/>
</dbReference>
<dbReference type="InterPro" id="IPR017452">
    <property type="entry name" value="GPCR_Rhodpsn_7TM"/>
</dbReference>
<comment type="caution">
    <text evidence="7">The sequence shown here is derived from an EMBL/GenBank/DDBJ whole genome shotgun (WGS) entry which is preliminary data.</text>
</comment>
<evidence type="ECO:0000256" key="4">
    <source>
        <dbReference type="ARBA" id="ARBA00023136"/>
    </source>
</evidence>
<dbReference type="GO" id="GO:0016020">
    <property type="term" value="C:membrane"/>
    <property type="evidence" value="ECO:0007669"/>
    <property type="project" value="UniProtKB-SubCell"/>
</dbReference>
<reference evidence="7" key="1">
    <citation type="submission" date="2021-10" db="EMBL/GenBank/DDBJ databases">
        <title>Tropical sea cucumber genome reveals ecological adaptation and Cuvierian tubules defense mechanism.</title>
        <authorList>
            <person name="Chen T."/>
        </authorList>
    </citation>
    <scope>NUCLEOTIDE SEQUENCE</scope>
    <source>
        <strain evidence="7">Nanhai2018</strain>
        <tissue evidence="7">Muscle</tissue>
    </source>
</reference>
<sequence>METEELPLSVEGNSSNQASVITESTYSFEVSSPANTGISALIITQFIIGWIGISGNFLVCFVFLHRRTLRNQTNLLITNQAFIDLFSSVLLVLHTSYDLMGRPSIMIYLFRLLYCFLWKGQGLLFASFSISTFNLTIISLERFYATVLPHSYSRVFSRRNLMLTITGVWLVSPIMQCILVWKTMYFQNGECFTSYAPAWVGLMLFCWEYFIPVMFMTISFASVVRKLSKINRVLVSNTDTTANPNTTSFVTVLERNNCESTTTSQGNSRNGTSLLSTASSKNVSFLPTTSTVSHQLSTPSPSTFNTRSKACRLNSRSRNATTVLLTVYIMYIVCWSPNQLGFLYLNLGGNLNFQGYYYKISVILAIFNSCINPFIYALRHKTYKERVHGLANTLRRKVCGNQ</sequence>
<evidence type="ECO:0000259" key="6">
    <source>
        <dbReference type="PROSITE" id="PS50262"/>
    </source>
</evidence>
<dbReference type="PANTHER" id="PTHR45698:SF1">
    <property type="entry name" value="TRACE AMINE-ASSOCIATED RECEPTOR 13C-LIKE"/>
    <property type="match status" value="1"/>
</dbReference>
<organism evidence="7 8">
    <name type="scientific">Holothuria leucospilota</name>
    <name type="common">Black long sea cucumber</name>
    <name type="synonym">Mertensiothuria leucospilota</name>
    <dbReference type="NCBI Taxonomy" id="206669"/>
    <lineage>
        <taxon>Eukaryota</taxon>
        <taxon>Metazoa</taxon>
        <taxon>Echinodermata</taxon>
        <taxon>Eleutherozoa</taxon>
        <taxon>Echinozoa</taxon>
        <taxon>Holothuroidea</taxon>
        <taxon>Aspidochirotacea</taxon>
        <taxon>Aspidochirotida</taxon>
        <taxon>Holothuriidae</taxon>
        <taxon>Holothuria</taxon>
    </lineage>
</organism>
<keyword evidence="8" id="KW-1185">Reference proteome</keyword>
<feature type="transmembrane region" description="Helical" evidence="5">
    <location>
        <begin position="161"/>
        <end position="181"/>
    </location>
</feature>
<feature type="transmembrane region" description="Helical" evidence="5">
    <location>
        <begin position="322"/>
        <end position="344"/>
    </location>
</feature>
<dbReference type="PROSITE" id="PS50262">
    <property type="entry name" value="G_PROTEIN_RECEP_F1_2"/>
    <property type="match status" value="1"/>
</dbReference>
<keyword evidence="3 5" id="KW-1133">Transmembrane helix</keyword>
<dbReference type="OrthoDB" id="5960344at2759"/>
<proteinExistence type="predicted"/>
<dbReference type="PRINTS" id="PR00237">
    <property type="entry name" value="GPCRRHODOPSN"/>
</dbReference>
<accession>A0A9Q1H350</accession>
<feature type="transmembrane region" description="Helical" evidence="5">
    <location>
        <begin position="201"/>
        <end position="224"/>
    </location>
</feature>
<protein>
    <submittedName>
        <fullName evidence="7">Alpha-1B adrenergic receptor</fullName>
    </submittedName>
</protein>
<keyword evidence="2 5" id="KW-0812">Transmembrane</keyword>
<evidence type="ECO:0000256" key="3">
    <source>
        <dbReference type="ARBA" id="ARBA00022989"/>
    </source>
</evidence>
<feature type="transmembrane region" description="Helical" evidence="5">
    <location>
        <begin position="117"/>
        <end position="140"/>
    </location>
</feature>